<proteinExistence type="predicted"/>
<name>A0A067PX68_9AGAM</name>
<evidence type="ECO:0000256" key="1">
    <source>
        <dbReference type="SAM" id="MobiDB-lite"/>
    </source>
</evidence>
<gene>
    <name evidence="2" type="ORF">JAAARDRAFT_332355</name>
</gene>
<sequence>MSFRPCSRHWPQALYPSPYLYLRTSDAHRMTIDSYIQDDNSTPIFFITMQDSSNKRIGLGSPTSTHAVHREHVQRLVNTPPVREEQRAWEVTSVNSEGDAEETPAKEMETPFARDRMES</sequence>
<keyword evidence="3" id="KW-1185">Reference proteome</keyword>
<reference evidence="3" key="1">
    <citation type="journal article" date="2014" name="Proc. Natl. Acad. Sci. U.S.A.">
        <title>Extensive sampling of basidiomycete genomes demonstrates inadequacy of the white-rot/brown-rot paradigm for wood decay fungi.</title>
        <authorList>
            <person name="Riley R."/>
            <person name="Salamov A.A."/>
            <person name="Brown D.W."/>
            <person name="Nagy L.G."/>
            <person name="Floudas D."/>
            <person name="Held B.W."/>
            <person name="Levasseur A."/>
            <person name="Lombard V."/>
            <person name="Morin E."/>
            <person name="Otillar R."/>
            <person name="Lindquist E.A."/>
            <person name="Sun H."/>
            <person name="LaButti K.M."/>
            <person name="Schmutz J."/>
            <person name="Jabbour D."/>
            <person name="Luo H."/>
            <person name="Baker S.E."/>
            <person name="Pisabarro A.G."/>
            <person name="Walton J.D."/>
            <person name="Blanchette R.A."/>
            <person name="Henrissat B."/>
            <person name="Martin F."/>
            <person name="Cullen D."/>
            <person name="Hibbett D.S."/>
            <person name="Grigoriev I.V."/>
        </authorList>
    </citation>
    <scope>NUCLEOTIDE SEQUENCE [LARGE SCALE GENOMIC DNA]</scope>
    <source>
        <strain evidence="3">MUCL 33604</strain>
    </source>
</reference>
<dbReference type="HOGENOM" id="CLU_2061822_0_0_1"/>
<feature type="region of interest" description="Disordered" evidence="1">
    <location>
        <begin position="80"/>
        <end position="119"/>
    </location>
</feature>
<organism evidence="2 3">
    <name type="scientific">Jaapia argillacea MUCL 33604</name>
    <dbReference type="NCBI Taxonomy" id="933084"/>
    <lineage>
        <taxon>Eukaryota</taxon>
        <taxon>Fungi</taxon>
        <taxon>Dikarya</taxon>
        <taxon>Basidiomycota</taxon>
        <taxon>Agaricomycotina</taxon>
        <taxon>Agaricomycetes</taxon>
        <taxon>Agaricomycetidae</taxon>
        <taxon>Jaapiales</taxon>
        <taxon>Jaapiaceae</taxon>
        <taxon>Jaapia</taxon>
    </lineage>
</organism>
<evidence type="ECO:0000313" key="3">
    <source>
        <dbReference type="Proteomes" id="UP000027265"/>
    </source>
</evidence>
<evidence type="ECO:0000313" key="2">
    <source>
        <dbReference type="EMBL" id="KDQ55887.1"/>
    </source>
</evidence>
<protein>
    <submittedName>
        <fullName evidence="2">Uncharacterized protein</fullName>
    </submittedName>
</protein>
<dbReference type="InParanoid" id="A0A067PX68"/>
<feature type="compositionally biased region" description="Basic and acidic residues" evidence="1">
    <location>
        <begin position="103"/>
        <end position="119"/>
    </location>
</feature>
<dbReference type="Proteomes" id="UP000027265">
    <property type="component" value="Unassembled WGS sequence"/>
</dbReference>
<dbReference type="AlphaFoldDB" id="A0A067PX68"/>
<dbReference type="EMBL" id="KL197724">
    <property type="protein sequence ID" value="KDQ55887.1"/>
    <property type="molecule type" value="Genomic_DNA"/>
</dbReference>
<accession>A0A067PX68</accession>